<sequence>MGSREAEGQGVTGRCCCTGVAHLKAIRWASYGVETQREVSARFLTWRDHPSLKEVVEPFWSPFSLVSCSEEFGNSSLDTSALSLLFASNSKPSFSGAICEPPINLPVHPPMLNAPTIVDFPGREETKHFILRKLFTACQPQATVEKDLFLPRSFQELNP</sequence>
<evidence type="ECO:0000313" key="2">
    <source>
        <dbReference type="Proteomes" id="UP001311232"/>
    </source>
</evidence>
<protein>
    <submittedName>
        <fullName evidence="1">Uncharacterized protein</fullName>
    </submittedName>
</protein>
<keyword evidence="2" id="KW-1185">Reference proteome</keyword>
<proteinExistence type="predicted"/>
<gene>
    <name evidence="1" type="ORF">CRENBAI_004861</name>
</gene>
<organism evidence="1 2">
    <name type="scientific">Crenichthys baileyi</name>
    <name type="common">White River springfish</name>
    <dbReference type="NCBI Taxonomy" id="28760"/>
    <lineage>
        <taxon>Eukaryota</taxon>
        <taxon>Metazoa</taxon>
        <taxon>Chordata</taxon>
        <taxon>Craniata</taxon>
        <taxon>Vertebrata</taxon>
        <taxon>Euteleostomi</taxon>
        <taxon>Actinopterygii</taxon>
        <taxon>Neopterygii</taxon>
        <taxon>Teleostei</taxon>
        <taxon>Neoteleostei</taxon>
        <taxon>Acanthomorphata</taxon>
        <taxon>Ovalentaria</taxon>
        <taxon>Atherinomorphae</taxon>
        <taxon>Cyprinodontiformes</taxon>
        <taxon>Goodeidae</taxon>
        <taxon>Crenichthys</taxon>
    </lineage>
</organism>
<dbReference type="AlphaFoldDB" id="A0AAV9RN64"/>
<dbReference type="EMBL" id="JAHHUM010001571">
    <property type="protein sequence ID" value="KAK5610426.1"/>
    <property type="molecule type" value="Genomic_DNA"/>
</dbReference>
<accession>A0AAV9RN64</accession>
<reference evidence="1 2" key="1">
    <citation type="submission" date="2021-06" db="EMBL/GenBank/DDBJ databases">
        <authorList>
            <person name="Palmer J.M."/>
        </authorList>
    </citation>
    <scope>NUCLEOTIDE SEQUENCE [LARGE SCALE GENOMIC DNA]</scope>
    <source>
        <strain evidence="1 2">MEX-2019</strain>
        <tissue evidence="1">Muscle</tissue>
    </source>
</reference>
<name>A0AAV9RN64_9TELE</name>
<dbReference type="Proteomes" id="UP001311232">
    <property type="component" value="Unassembled WGS sequence"/>
</dbReference>
<evidence type="ECO:0000313" key="1">
    <source>
        <dbReference type="EMBL" id="KAK5610426.1"/>
    </source>
</evidence>
<comment type="caution">
    <text evidence="1">The sequence shown here is derived from an EMBL/GenBank/DDBJ whole genome shotgun (WGS) entry which is preliminary data.</text>
</comment>